<dbReference type="PANTHER" id="PTHR30093:SF2">
    <property type="entry name" value="TYPE II SECRETION SYSTEM PROTEIN H"/>
    <property type="match status" value="1"/>
</dbReference>
<accession>A0A517MQG0</accession>
<gene>
    <name evidence="2" type="ORF">HG15A2_02760</name>
</gene>
<dbReference type="Gene3D" id="3.30.700.10">
    <property type="entry name" value="Glycoprotein, Type 4 Pilin"/>
    <property type="match status" value="1"/>
</dbReference>
<evidence type="ECO:0000313" key="2">
    <source>
        <dbReference type="EMBL" id="QDS97017.1"/>
    </source>
</evidence>
<sequence>MVGKSSTRDAAFTLVELLVVVAIMSVLLGLLLPAVQAAREASRRSACQNNLKQHGLALLGYHAQSGHFPEGARQHDREGRFSIGWHVLVLPMLELTSLYETIEPQPNGGARYSGGNLIPEVFVCPSAAPPTDKTTNLESANYVGVAGSGESRVEWTLDERVNGHVFTDGTLFIASRVNMGDITDGSSNTLVVGERTFFNTAEDWAFGCEWHAAGASLTPTRITTGAVKNMVWPINTIEHGRAFYIRDFSVPAEQRLVLNNDLPFGSHHPGGASFALADGSVHFFSDSTDLPTLKRLASIADGELTEWVP</sequence>
<dbReference type="SUPFAM" id="SSF54523">
    <property type="entry name" value="Pili subunits"/>
    <property type="match status" value="1"/>
</dbReference>
<evidence type="ECO:0000313" key="3">
    <source>
        <dbReference type="Proteomes" id="UP000319852"/>
    </source>
</evidence>
<dbReference type="Proteomes" id="UP000319852">
    <property type="component" value="Chromosome"/>
</dbReference>
<dbReference type="RefSeq" id="WP_145063876.1">
    <property type="nucleotide sequence ID" value="NZ_CP036263.1"/>
</dbReference>
<name>A0A517MQG0_9BACT</name>
<dbReference type="KEGG" id="amob:HG15A2_02760"/>
<dbReference type="Pfam" id="PF07963">
    <property type="entry name" value="N_methyl"/>
    <property type="match status" value="1"/>
</dbReference>
<dbReference type="AlphaFoldDB" id="A0A517MQG0"/>
<dbReference type="InterPro" id="IPR027558">
    <property type="entry name" value="Pre_pil_HX9DG_C"/>
</dbReference>
<dbReference type="NCBIfam" id="TIGR02532">
    <property type="entry name" value="IV_pilin_GFxxxE"/>
    <property type="match status" value="1"/>
</dbReference>
<dbReference type="PANTHER" id="PTHR30093">
    <property type="entry name" value="GENERAL SECRETION PATHWAY PROTEIN G"/>
    <property type="match status" value="1"/>
</dbReference>
<protein>
    <recommendedName>
        <fullName evidence="1">DUF1559 domain-containing protein</fullName>
    </recommendedName>
</protein>
<dbReference type="Pfam" id="PF07596">
    <property type="entry name" value="SBP_bac_10"/>
    <property type="match status" value="1"/>
</dbReference>
<proteinExistence type="predicted"/>
<dbReference type="InterPro" id="IPR045584">
    <property type="entry name" value="Pilin-like"/>
</dbReference>
<feature type="domain" description="DUF1559" evidence="1">
    <location>
        <begin position="36"/>
        <end position="289"/>
    </location>
</feature>
<dbReference type="EMBL" id="CP036263">
    <property type="protein sequence ID" value="QDS97017.1"/>
    <property type="molecule type" value="Genomic_DNA"/>
</dbReference>
<reference evidence="2 3" key="1">
    <citation type="submission" date="2019-02" db="EMBL/GenBank/DDBJ databases">
        <title>Deep-cultivation of Planctomycetes and their phenomic and genomic characterization uncovers novel biology.</title>
        <authorList>
            <person name="Wiegand S."/>
            <person name="Jogler M."/>
            <person name="Boedeker C."/>
            <person name="Pinto D."/>
            <person name="Vollmers J."/>
            <person name="Rivas-Marin E."/>
            <person name="Kohn T."/>
            <person name="Peeters S.H."/>
            <person name="Heuer A."/>
            <person name="Rast P."/>
            <person name="Oberbeckmann S."/>
            <person name="Bunk B."/>
            <person name="Jeske O."/>
            <person name="Meyerdierks A."/>
            <person name="Storesund J.E."/>
            <person name="Kallscheuer N."/>
            <person name="Luecker S."/>
            <person name="Lage O.M."/>
            <person name="Pohl T."/>
            <person name="Merkel B.J."/>
            <person name="Hornburger P."/>
            <person name="Mueller R.-W."/>
            <person name="Bruemmer F."/>
            <person name="Labrenz M."/>
            <person name="Spormann A.M."/>
            <person name="Op den Camp H."/>
            <person name="Overmann J."/>
            <person name="Amann R."/>
            <person name="Jetten M.S.M."/>
            <person name="Mascher T."/>
            <person name="Medema M.H."/>
            <person name="Devos D.P."/>
            <person name="Kaster A.-K."/>
            <person name="Ovreas L."/>
            <person name="Rohde M."/>
            <person name="Galperin M.Y."/>
            <person name="Jogler C."/>
        </authorList>
    </citation>
    <scope>NUCLEOTIDE SEQUENCE [LARGE SCALE GENOMIC DNA]</scope>
    <source>
        <strain evidence="2 3">HG15A2</strain>
    </source>
</reference>
<evidence type="ECO:0000259" key="1">
    <source>
        <dbReference type="Pfam" id="PF07596"/>
    </source>
</evidence>
<dbReference type="OrthoDB" id="267520at2"/>
<dbReference type="InterPro" id="IPR011453">
    <property type="entry name" value="DUF1559"/>
</dbReference>
<organism evidence="2 3">
    <name type="scientific">Adhaeretor mobilis</name>
    <dbReference type="NCBI Taxonomy" id="1930276"/>
    <lineage>
        <taxon>Bacteria</taxon>
        <taxon>Pseudomonadati</taxon>
        <taxon>Planctomycetota</taxon>
        <taxon>Planctomycetia</taxon>
        <taxon>Pirellulales</taxon>
        <taxon>Lacipirellulaceae</taxon>
        <taxon>Adhaeretor</taxon>
    </lineage>
</organism>
<keyword evidence="3" id="KW-1185">Reference proteome</keyword>
<dbReference type="NCBIfam" id="TIGR04294">
    <property type="entry name" value="pre_pil_HX9DG"/>
    <property type="match status" value="1"/>
</dbReference>
<dbReference type="InterPro" id="IPR012902">
    <property type="entry name" value="N_methyl_site"/>
</dbReference>